<feature type="transmembrane region" description="Helical" evidence="4">
    <location>
        <begin position="324"/>
        <end position="342"/>
    </location>
</feature>
<feature type="transmembrane region" description="Helical" evidence="4">
    <location>
        <begin position="379"/>
        <end position="398"/>
    </location>
</feature>
<dbReference type="Pfam" id="PF07690">
    <property type="entry name" value="MFS_1"/>
    <property type="match status" value="1"/>
</dbReference>
<evidence type="ECO:0000256" key="1">
    <source>
        <dbReference type="ARBA" id="ARBA00022692"/>
    </source>
</evidence>
<feature type="transmembrane region" description="Helical" evidence="4">
    <location>
        <begin position="224"/>
        <end position="251"/>
    </location>
</feature>
<feature type="transmembrane region" description="Helical" evidence="4">
    <location>
        <begin position="263"/>
        <end position="283"/>
    </location>
</feature>
<feature type="transmembrane region" description="Helical" evidence="4">
    <location>
        <begin position="64"/>
        <end position="83"/>
    </location>
</feature>
<feature type="transmembrane region" description="Helical" evidence="4">
    <location>
        <begin position="354"/>
        <end position="373"/>
    </location>
</feature>
<keyword evidence="3 4" id="KW-0472">Membrane</keyword>
<sequence>MEYTTAHARNERGLPQPGKIAKGSRLFYFACSIIFVAFNLRTAYPSLGAVLADISSDLGLTPAVASAITTLPVLCLGLFAPVAPWLARKIGTERTILVLMVALSVGLLIRGAGNVSGLVVGSIVIGSAIAIINVLLPGLIKRDFAKITGLMAGLYSMALLSGAATAAGFTLALQSTLGGGWTTALALWSVPAAAACACWLFQLPKGSALAPKAAPRVRGVWRCALAWQLTLFMVLQSMYSFTVFGWLAPFLNGRGMTPLESSVIVSSSILLQMVACLFGPLIATRLPNQSWFNVVVVVLTTVGFLGCLSAPLDTVWLWGGVQGIGQGALTSIAITMIVLRSANAQVAAELSSMVQGVGYGLGALGPLLVGVLYTPVIGYAHVEIFLSGVGVAMLYFGYTSGRRRLVAARH</sequence>
<evidence type="ECO:0000313" key="5">
    <source>
        <dbReference type="EMBL" id="APO83221.1"/>
    </source>
</evidence>
<evidence type="ECO:0000256" key="2">
    <source>
        <dbReference type="ARBA" id="ARBA00022989"/>
    </source>
</evidence>
<dbReference type="GO" id="GO:0022857">
    <property type="term" value="F:transmembrane transporter activity"/>
    <property type="evidence" value="ECO:0007669"/>
    <property type="project" value="InterPro"/>
</dbReference>
<dbReference type="CDD" id="cd17339">
    <property type="entry name" value="MFS_NIMT_CynX_like"/>
    <property type="match status" value="1"/>
</dbReference>
<dbReference type="Gene3D" id="1.20.1250.20">
    <property type="entry name" value="MFS general substrate transporter like domains"/>
    <property type="match status" value="2"/>
</dbReference>
<feature type="transmembrane region" description="Helical" evidence="4">
    <location>
        <begin position="95"/>
        <end position="112"/>
    </location>
</feature>
<reference evidence="5 6" key="1">
    <citation type="submission" date="2016-12" db="EMBL/GenBank/DDBJ databases">
        <title>Draft Genome Sequence of Mercury Resistant Pseudomonas DRA525.</title>
        <authorList>
            <person name="Drace K.M."/>
        </authorList>
    </citation>
    <scope>NUCLEOTIDE SEQUENCE [LARGE SCALE GENOMIC DNA]</scope>
    <source>
        <strain evidence="5 6">DRA525</strain>
    </source>
</reference>
<evidence type="ECO:0000313" key="6">
    <source>
        <dbReference type="Proteomes" id="UP000185146"/>
    </source>
</evidence>
<dbReference type="AlphaFoldDB" id="A0A1L5PSW1"/>
<feature type="transmembrane region" description="Helical" evidence="4">
    <location>
        <begin position="118"/>
        <end position="140"/>
    </location>
</feature>
<accession>A0A1L5PSW1</accession>
<evidence type="ECO:0000256" key="3">
    <source>
        <dbReference type="ARBA" id="ARBA00023136"/>
    </source>
</evidence>
<proteinExistence type="predicted"/>
<dbReference type="InterPro" id="IPR011701">
    <property type="entry name" value="MFS"/>
</dbReference>
<dbReference type="PANTHER" id="PTHR23523">
    <property type="match status" value="1"/>
</dbReference>
<name>A0A1L5PSW1_PSEPU</name>
<keyword evidence="1 4" id="KW-0812">Transmembrane</keyword>
<feature type="transmembrane region" description="Helical" evidence="4">
    <location>
        <begin position="26"/>
        <end position="44"/>
    </location>
</feature>
<dbReference type="RefSeq" id="WP_075045743.1">
    <property type="nucleotide sequence ID" value="NZ_CP018743.1"/>
</dbReference>
<feature type="transmembrane region" description="Helical" evidence="4">
    <location>
        <begin position="185"/>
        <end position="203"/>
    </location>
</feature>
<feature type="transmembrane region" description="Helical" evidence="4">
    <location>
        <begin position="152"/>
        <end position="173"/>
    </location>
</feature>
<dbReference type="Proteomes" id="UP000185146">
    <property type="component" value="Chromosome"/>
</dbReference>
<dbReference type="EMBL" id="CP018743">
    <property type="protein sequence ID" value="APO83221.1"/>
    <property type="molecule type" value="Genomic_DNA"/>
</dbReference>
<feature type="transmembrane region" description="Helical" evidence="4">
    <location>
        <begin position="290"/>
        <end position="312"/>
    </location>
</feature>
<organism evidence="5 6">
    <name type="scientific">Pseudomonas putida</name>
    <name type="common">Arthrobacter siderocapsulatus</name>
    <dbReference type="NCBI Taxonomy" id="303"/>
    <lineage>
        <taxon>Bacteria</taxon>
        <taxon>Pseudomonadati</taxon>
        <taxon>Pseudomonadota</taxon>
        <taxon>Gammaproteobacteria</taxon>
        <taxon>Pseudomonadales</taxon>
        <taxon>Pseudomonadaceae</taxon>
        <taxon>Pseudomonas</taxon>
    </lineage>
</organism>
<gene>
    <name evidence="5" type="ORF">BL240_17910</name>
</gene>
<dbReference type="PANTHER" id="PTHR23523:SF2">
    <property type="entry name" value="2-NITROIMIDAZOLE TRANSPORTER"/>
    <property type="match status" value="1"/>
</dbReference>
<protein>
    <submittedName>
        <fullName evidence="5">MFS transporter</fullName>
    </submittedName>
</protein>
<dbReference type="InterPro" id="IPR036259">
    <property type="entry name" value="MFS_trans_sf"/>
</dbReference>
<dbReference type="InterPro" id="IPR052524">
    <property type="entry name" value="MFS_Cyanate_Porter"/>
</dbReference>
<evidence type="ECO:0000256" key="4">
    <source>
        <dbReference type="SAM" id="Phobius"/>
    </source>
</evidence>
<dbReference type="SUPFAM" id="SSF103473">
    <property type="entry name" value="MFS general substrate transporter"/>
    <property type="match status" value="1"/>
</dbReference>
<keyword evidence="2 4" id="KW-1133">Transmembrane helix</keyword>